<evidence type="ECO:0000313" key="3">
    <source>
        <dbReference type="Proteomes" id="UP001341840"/>
    </source>
</evidence>
<dbReference type="EMBL" id="JASCZI010060610">
    <property type="protein sequence ID" value="MED6134566.1"/>
    <property type="molecule type" value="Genomic_DNA"/>
</dbReference>
<feature type="compositionally biased region" description="Basic residues" evidence="1">
    <location>
        <begin position="1"/>
        <end position="13"/>
    </location>
</feature>
<proteinExistence type="predicted"/>
<gene>
    <name evidence="2" type="ORF">PIB30_038111</name>
</gene>
<evidence type="ECO:0000256" key="1">
    <source>
        <dbReference type="SAM" id="MobiDB-lite"/>
    </source>
</evidence>
<sequence length="92" mass="10317">MLRRPCRPRRRHNSSPSPPLQPQVIVASCAAPEVTFCRLPLPLSPDVVPQLEAPSCRLQLRRVVFISVVPTSPNSGLDVIRTDRTLHKTHYS</sequence>
<organism evidence="2 3">
    <name type="scientific">Stylosanthes scabra</name>
    <dbReference type="NCBI Taxonomy" id="79078"/>
    <lineage>
        <taxon>Eukaryota</taxon>
        <taxon>Viridiplantae</taxon>
        <taxon>Streptophyta</taxon>
        <taxon>Embryophyta</taxon>
        <taxon>Tracheophyta</taxon>
        <taxon>Spermatophyta</taxon>
        <taxon>Magnoliopsida</taxon>
        <taxon>eudicotyledons</taxon>
        <taxon>Gunneridae</taxon>
        <taxon>Pentapetalae</taxon>
        <taxon>rosids</taxon>
        <taxon>fabids</taxon>
        <taxon>Fabales</taxon>
        <taxon>Fabaceae</taxon>
        <taxon>Papilionoideae</taxon>
        <taxon>50 kb inversion clade</taxon>
        <taxon>dalbergioids sensu lato</taxon>
        <taxon>Dalbergieae</taxon>
        <taxon>Pterocarpus clade</taxon>
        <taxon>Stylosanthes</taxon>
    </lineage>
</organism>
<name>A0ABU6SE60_9FABA</name>
<dbReference type="PROSITE" id="PS51257">
    <property type="entry name" value="PROKAR_LIPOPROTEIN"/>
    <property type="match status" value="1"/>
</dbReference>
<evidence type="ECO:0000313" key="2">
    <source>
        <dbReference type="EMBL" id="MED6134566.1"/>
    </source>
</evidence>
<dbReference type="Proteomes" id="UP001341840">
    <property type="component" value="Unassembled WGS sequence"/>
</dbReference>
<keyword evidence="3" id="KW-1185">Reference proteome</keyword>
<feature type="region of interest" description="Disordered" evidence="1">
    <location>
        <begin position="1"/>
        <end position="22"/>
    </location>
</feature>
<reference evidence="2 3" key="1">
    <citation type="journal article" date="2023" name="Plants (Basel)">
        <title>Bridging the Gap: Combining Genomics and Transcriptomics Approaches to Understand Stylosanthes scabra, an Orphan Legume from the Brazilian Caatinga.</title>
        <authorList>
            <person name="Ferreira-Neto J.R.C."/>
            <person name="da Silva M.D."/>
            <person name="Binneck E."/>
            <person name="de Melo N.F."/>
            <person name="da Silva R.H."/>
            <person name="de Melo A.L.T.M."/>
            <person name="Pandolfi V."/>
            <person name="Bustamante F.O."/>
            <person name="Brasileiro-Vidal A.C."/>
            <person name="Benko-Iseppon A.M."/>
        </authorList>
    </citation>
    <scope>NUCLEOTIDE SEQUENCE [LARGE SCALE GENOMIC DNA]</scope>
    <source>
        <tissue evidence="2">Leaves</tissue>
    </source>
</reference>
<comment type="caution">
    <text evidence="2">The sequence shown here is derived from an EMBL/GenBank/DDBJ whole genome shotgun (WGS) entry which is preliminary data.</text>
</comment>
<protein>
    <submittedName>
        <fullName evidence="2">Uncharacterized protein</fullName>
    </submittedName>
</protein>
<accession>A0ABU6SE60</accession>